<evidence type="ECO:0000256" key="1">
    <source>
        <dbReference type="SAM" id="MobiDB-lite"/>
    </source>
</evidence>
<dbReference type="Proteomes" id="UP000520156">
    <property type="component" value="Unassembled WGS sequence"/>
</dbReference>
<dbReference type="EMBL" id="JACLAU010000010">
    <property type="protein sequence ID" value="MBC2651762.1"/>
    <property type="molecule type" value="Genomic_DNA"/>
</dbReference>
<evidence type="ECO:0000256" key="2">
    <source>
        <dbReference type="SAM" id="SignalP"/>
    </source>
</evidence>
<organism evidence="3 4">
    <name type="scientific">Novosphingobium aerophilum</name>
    <dbReference type="NCBI Taxonomy" id="2839843"/>
    <lineage>
        <taxon>Bacteria</taxon>
        <taxon>Pseudomonadati</taxon>
        <taxon>Pseudomonadota</taxon>
        <taxon>Alphaproteobacteria</taxon>
        <taxon>Sphingomonadales</taxon>
        <taxon>Sphingomonadaceae</taxon>
        <taxon>Novosphingobium</taxon>
    </lineage>
</organism>
<feature type="chain" id="PRO_5031013173" evidence="2">
    <location>
        <begin position="23"/>
        <end position="186"/>
    </location>
</feature>
<protein>
    <submittedName>
        <fullName evidence="3">Uncharacterized protein</fullName>
    </submittedName>
</protein>
<feature type="compositionally biased region" description="Low complexity" evidence="1">
    <location>
        <begin position="170"/>
        <end position="180"/>
    </location>
</feature>
<dbReference type="AlphaFoldDB" id="A0A7X1F7C1"/>
<comment type="caution">
    <text evidence="3">The sequence shown here is derived from an EMBL/GenBank/DDBJ whole genome shotgun (WGS) entry which is preliminary data.</text>
</comment>
<keyword evidence="4" id="KW-1185">Reference proteome</keyword>
<reference evidence="3 4" key="1">
    <citation type="submission" date="2020-08" db="EMBL/GenBank/DDBJ databases">
        <title>The genome sequence of Novosphingobium flavum 4Y4.</title>
        <authorList>
            <person name="Liu Y."/>
        </authorList>
    </citation>
    <scope>NUCLEOTIDE SEQUENCE [LARGE SCALE GENOMIC DNA]</scope>
    <source>
        <strain evidence="3 4">4Y4</strain>
    </source>
</reference>
<dbReference type="RefSeq" id="WP_185683186.1">
    <property type="nucleotide sequence ID" value="NZ_JACLAU010000010.1"/>
</dbReference>
<accession>A0A7X1F7C1</accession>
<feature type="region of interest" description="Disordered" evidence="1">
    <location>
        <begin position="162"/>
        <end position="186"/>
    </location>
</feature>
<name>A0A7X1F7C1_9SPHN</name>
<feature type="signal peptide" evidence="2">
    <location>
        <begin position="1"/>
        <end position="22"/>
    </location>
</feature>
<sequence length="186" mass="19732">MRRSATLILATLGLAAAVPAAAQDSPGSNGERINTIIIYGDDVCPAPKGDEITVCARKAEAERFRIPAPLRETPSTKSEAWAQRVLAYETVGRDGINSCSPVGPGGALGCTQRLIRNAYAEKKGATDVNFAKMIEDERAKRAATVDAEAAATQARVEQIEKDFEARQRAANDPAAQTPAAGHDPHH</sequence>
<evidence type="ECO:0000313" key="4">
    <source>
        <dbReference type="Proteomes" id="UP000520156"/>
    </source>
</evidence>
<keyword evidence="2" id="KW-0732">Signal</keyword>
<evidence type="ECO:0000313" key="3">
    <source>
        <dbReference type="EMBL" id="MBC2651762.1"/>
    </source>
</evidence>
<gene>
    <name evidence="3" type="ORF">H7F49_08605</name>
</gene>
<proteinExistence type="predicted"/>